<proteinExistence type="predicted"/>
<accession>A0A090YZD4</accession>
<dbReference type="EMBL" id="JMQC01000008">
    <property type="protein sequence ID" value="KFN03732.1"/>
    <property type="molecule type" value="Genomic_DNA"/>
</dbReference>
<organism evidence="1 2">
    <name type="scientific">Bacillus clarus</name>
    <dbReference type="NCBI Taxonomy" id="2338372"/>
    <lineage>
        <taxon>Bacteria</taxon>
        <taxon>Bacillati</taxon>
        <taxon>Bacillota</taxon>
        <taxon>Bacilli</taxon>
        <taxon>Bacillales</taxon>
        <taxon>Bacillaceae</taxon>
        <taxon>Bacillus</taxon>
        <taxon>Bacillus cereus group</taxon>
    </lineage>
</organism>
<protein>
    <submittedName>
        <fullName evidence="1">Uncharacterized protein</fullName>
    </submittedName>
</protein>
<reference evidence="1 2" key="1">
    <citation type="submission" date="2014-04" db="EMBL/GenBank/DDBJ databases">
        <authorList>
            <person name="Bishop-Lilly K.A."/>
            <person name="Broomall S.M."/>
            <person name="Chain P.S."/>
            <person name="Chertkov O."/>
            <person name="Coyne S.R."/>
            <person name="Daligault H.E."/>
            <person name="Davenport K.W."/>
            <person name="Erkkila T."/>
            <person name="Frey K.G."/>
            <person name="Gibbons H.S."/>
            <person name="Gu W."/>
            <person name="Jaissle J."/>
            <person name="Johnson S.L."/>
            <person name="Koroleva G.I."/>
            <person name="Ladner J.T."/>
            <person name="Lo C.-C."/>
            <person name="Minogue T.D."/>
            <person name="Munk C."/>
            <person name="Palacios G.F."/>
            <person name="Redden C.L."/>
            <person name="Rosenzweig C.N."/>
            <person name="Scholz M.B."/>
            <person name="Teshima H."/>
            <person name="Xu Y."/>
        </authorList>
    </citation>
    <scope>NUCLEOTIDE SEQUENCE [LARGE SCALE GENOMIC DNA]</scope>
    <source>
        <strain evidence="1 2">BHP</strain>
    </source>
</reference>
<sequence>MKKLATIALTGALGAVATTSLFNQNKHQQLTATH</sequence>
<gene>
    <name evidence="1" type="ORF">DJ93_1168</name>
</gene>
<dbReference type="Proteomes" id="UP000029389">
    <property type="component" value="Unassembled WGS sequence"/>
</dbReference>
<comment type="caution">
    <text evidence="1">The sequence shown here is derived from an EMBL/GenBank/DDBJ whole genome shotgun (WGS) entry which is preliminary data.</text>
</comment>
<evidence type="ECO:0000313" key="1">
    <source>
        <dbReference type="EMBL" id="KFN03732.1"/>
    </source>
</evidence>
<evidence type="ECO:0000313" key="2">
    <source>
        <dbReference type="Proteomes" id="UP000029389"/>
    </source>
</evidence>
<name>A0A090YZD4_9BACI</name>
<dbReference type="AlphaFoldDB" id="A0A090YZD4"/>